<dbReference type="SUPFAM" id="SSF53474">
    <property type="entry name" value="alpha/beta-Hydrolases"/>
    <property type="match status" value="1"/>
</dbReference>
<dbReference type="GO" id="GO:0004312">
    <property type="term" value="F:fatty acid synthase activity"/>
    <property type="evidence" value="ECO:0007669"/>
    <property type="project" value="TreeGrafter"/>
</dbReference>
<accession>A0A0W1AL16</accession>
<dbReference type="Pfam" id="PF16197">
    <property type="entry name" value="KAsynt_C_assoc"/>
    <property type="match status" value="1"/>
</dbReference>
<dbReference type="InterPro" id="IPR032821">
    <property type="entry name" value="PKS_assoc"/>
</dbReference>
<dbReference type="PROSITE" id="PS00606">
    <property type="entry name" value="KS3_1"/>
    <property type="match status" value="1"/>
</dbReference>
<dbReference type="Gene3D" id="2.30.38.10">
    <property type="entry name" value="Luciferase, Domain 3"/>
    <property type="match status" value="1"/>
</dbReference>
<dbReference type="Pfam" id="PF00550">
    <property type="entry name" value="PP-binding"/>
    <property type="match status" value="2"/>
</dbReference>
<dbReference type="SMART" id="SM00827">
    <property type="entry name" value="PKS_AT"/>
    <property type="match status" value="1"/>
</dbReference>
<evidence type="ECO:0000259" key="8">
    <source>
        <dbReference type="PROSITE" id="PS52004"/>
    </source>
</evidence>
<gene>
    <name evidence="9" type="ORF">Lwor_0289</name>
</gene>
<dbReference type="InterPro" id="IPR036291">
    <property type="entry name" value="NAD(P)-bd_dom_sf"/>
</dbReference>
<dbReference type="FunFam" id="3.40.50.980:FF:000001">
    <property type="entry name" value="Non-ribosomal peptide synthetase"/>
    <property type="match status" value="1"/>
</dbReference>
<evidence type="ECO:0000256" key="5">
    <source>
        <dbReference type="ARBA" id="ARBA00022553"/>
    </source>
</evidence>
<dbReference type="SUPFAM" id="SSF47336">
    <property type="entry name" value="ACP-like"/>
    <property type="match status" value="2"/>
</dbReference>
<dbReference type="SUPFAM" id="SSF52151">
    <property type="entry name" value="FabD/lysophospholipase-like"/>
    <property type="match status" value="1"/>
</dbReference>
<feature type="domain" description="Ketosynthase family 3 (KS3)" evidence="8">
    <location>
        <begin position="610"/>
        <end position="1033"/>
    </location>
</feature>
<dbReference type="InterPro" id="IPR014043">
    <property type="entry name" value="Acyl_transferase_dom"/>
</dbReference>
<dbReference type="RefSeq" id="WP_058492090.1">
    <property type="nucleotide sequence ID" value="NZ_CBCRUR010000003.1"/>
</dbReference>
<dbReference type="PROSITE" id="PS00012">
    <property type="entry name" value="PHOSPHOPANTETHEINE"/>
    <property type="match status" value="1"/>
</dbReference>
<dbReference type="InterPro" id="IPR036736">
    <property type="entry name" value="ACP-like_sf"/>
</dbReference>
<dbReference type="SMART" id="SM00822">
    <property type="entry name" value="PKS_KR"/>
    <property type="match status" value="1"/>
</dbReference>
<dbReference type="PATRIC" id="fig|45076.6.peg.321"/>
<keyword evidence="10" id="KW-1185">Reference proteome</keyword>
<dbReference type="InterPro" id="IPR009081">
    <property type="entry name" value="PP-bd_ACP"/>
</dbReference>
<dbReference type="InterPro" id="IPR010071">
    <property type="entry name" value="AA_adenyl_dom"/>
</dbReference>
<dbReference type="InterPro" id="IPR016035">
    <property type="entry name" value="Acyl_Trfase/lysoPLipase"/>
</dbReference>
<dbReference type="InterPro" id="IPR045851">
    <property type="entry name" value="AMP-bd_C_sf"/>
</dbReference>
<dbReference type="CDD" id="cd00833">
    <property type="entry name" value="PKS"/>
    <property type="match status" value="1"/>
</dbReference>
<keyword evidence="6" id="KW-0808">Transferase</keyword>
<dbReference type="InterPro" id="IPR014031">
    <property type="entry name" value="Ketoacyl_synth_C"/>
</dbReference>
<feature type="domain" description="Carrier" evidence="7">
    <location>
        <begin position="2004"/>
        <end position="2079"/>
    </location>
</feature>
<feature type="domain" description="Carrier" evidence="7">
    <location>
        <begin position="522"/>
        <end position="597"/>
    </location>
</feature>
<dbReference type="SUPFAM" id="SSF51735">
    <property type="entry name" value="NAD(P)-binding Rossmann-fold domains"/>
    <property type="match status" value="2"/>
</dbReference>
<dbReference type="InterPro" id="IPR014030">
    <property type="entry name" value="Ketoacyl_synth_N"/>
</dbReference>
<dbReference type="Pfam" id="PF00975">
    <property type="entry name" value="Thioesterase"/>
    <property type="match status" value="1"/>
</dbReference>
<dbReference type="Pfam" id="PF13193">
    <property type="entry name" value="AMP-binding_C"/>
    <property type="match status" value="1"/>
</dbReference>
<dbReference type="Pfam" id="PF00501">
    <property type="entry name" value="AMP-binding"/>
    <property type="match status" value="1"/>
</dbReference>
<evidence type="ECO:0000256" key="1">
    <source>
        <dbReference type="ARBA" id="ARBA00001957"/>
    </source>
</evidence>
<dbReference type="InterPro" id="IPR029058">
    <property type="entry name" value="AB_hydrolase_fold"/>
</dbReference>
<reference evidence="9 10" key="1">
    <citation type="submission" date="2015-11" db="EMBL/GenBank/DDBJ databases">
        <title>Genomic analysis of 38 Legionella species identifies large and diverse effector repertoires.</title>
        <authorList>
            <person name="Burstein D."/>
            <person name="Amaro F."/>
            <person name="Zusman T."/>
            <person name="Lifshitz Z."/>
            <person name="Cohen O."/>
            <person name="Gilbert J.A."/>
            <person name="Pupko T."/>
            <person name="Shuman H.A."/>
            <person name="Segal G."/>
        </authorList>
    </citation>
    <scope>NUCLEOTIDE SEQUENCE [LARGE SCALE GENOMIC DNA]</scope>
    <source>
        <strain evidence="9 10">ATCC 49508</strain>
    </source>
</reference>
<dbReference type="InterPro" id="IPR025110">
    <property type="entry name" value="AMP-bd_C"/>
</dbReference>
<dbReference type="InterPro" id="IPR049490">
    <property type="entry name" value="C883_1060-like_KR_N"/>
</dbReference>
<dbReference type="EMBL" id="LNZC01000002">
    <property type="protein sequence ID" value="KTD81986.1"/>
    <property type="molecule type" value="Genomic_DNA"/>
</dbReference>
<dbReference type="SUPFAM" id="SSF53901">
    <property type="entry name" value="Thiolase-like"/>
    <property type="match status" value="1"/>
</dbReference>
<comment type="pathway">
    <text evidence="2">Lipid metabolism; fatty acid biosynthesis.</text>
</comment>
<dbReference type="SUPFAM" id="SSF56801">
    <property type="entry name" value="Acetyl-CoA synthetase-like"/>
    <property type="match status" value="1"/>
</dbReference>
<dbReference type="Pfam" id="PF00109">
    <property type="entry name" value="ketoacyl-synt"/>
    <property type="match status" value="1"/>
</dbReference>
<dbReference type="InterPro" id="IPR001227">
    <property type="entry name" value="Ac_transferase_dom_sf"/>
</dbReference>
<dbReference type="Pfam" id="PF02801">
    <property type="entry name" value="Ketoacyl-synt_C"/>
    <property type="match status" value="1"/>
</dbReference>
<dbReference type="UniPathway" id="UPA00094"/>
<dbReference type="Gene3D" id="1.10.1200.10">
    <property type="entry name" value="ACP-like"/>
    <property type="match status" value="1"/>
</dbReference>
<dbReference type="Gene3D" id="3.30.70.3290">
    <property type="match status" value="1"/>
</dbReference>
<dbReference type="InterPro" id="IPR001031">
    <property type="entry name" value="Thioesterase"/>
</dbReference>
<dbReference type="Gene3D" id="3.40.50.1820">
    <property type="entry name" value="alpha/beta hydrolase"/>
    <property type="match status" value="1"/>
</dbReference>
<proteinExistence type="inferred from homology"/>
<dbReference type="InterPro" id="IPR020845">
    <property type="entry name" value="AMP-binding_CS"/>
</dbReference>
<dbReference type="Gene3D" id="3.30.300.30">
    <property type="match status" value="1"/>
</dbReference>
<comment type="cofactor">
    <cofactor evidence="1">
        <name>pantetheine 4'-phosphate</name>
        <dbReference type="ChEBI" id="CHEBI:47942"/>
    </cofactor>
</comment>
<evidence type="ECO:0000256" key="6">
    <source>
        <dbReference type="ARBA" id="ARBA00022679"/>
    </source>
</evidence>
<dbReference type="Pfam" id="PF21394">
    <property type="entry name" value="Beta-ketacyl_N"/>
    <property type="match status" value="1"/>
</dbReference>
<dbReference type="InterPro" id="IPR018201">
    <property type="entry name" value="Ketoacyl_synth_AS"/>
</dbReference>
<comment type="similarity">
    <text evidence="3">Belongs to the short-chain dehydrogenases/reductases (SDR) family.</text>
</comment>
<dbReference type="InterPro" id="IPR057326">
    <property type="entry name" value="KR_dom"/>
</dbReference>
<dbReference type="CDD" id="cd08953">
    <property type="entry name" value="KR_2_SDR_x"/>
    <property type="match status" value="1"/>
</dbReference>
<dbReference type="FunFam" id="1.10.1200.10:FF:000005">
    <property type="entry name" value="Nonribosomal peptide synthetase 1"/>
    <property type="match status" value="1"/>
</dbReference>
<dbReference type="Pfam" id="PF00698">
    <property type="entry name" value="Acyl_transf_1"/>
    <property type="match status" value="1"/>
</dbReference>
<dbReference type="GO" id="GO:0006633">
    <property type="term" value="P:fatty acid biosynthetic process"/>
    <property type="evidence" value="ECO:0007669"/>
    <property type="project" value="UniProtKB-UniPathway"/>
</dbReference>
<dbReference type="Gene3D" id="3.40.47.10">
    <property type="match status" value="1"/>
</dbReference>
<dbReference type="InterPro" id="IPR013968">
    <property type="entry name" value="PKS_KR"/>
</dbReference>
<dbReference type="Gene3D" id="3.40.50.720">
    <property type="entry name" value="NAD(P)-binding Rossmann-like Domain"/>
    <property type="match status" value="1"/>
</dbReference>
<dbReference type="PROSITE" id="PS52004">
    <property type="entry name" value="KS3_2"/>
    <property type="match status" value="1"/>
</dbReference>
<evidence type="ECO:0000313" key="10">
    <source>
        <dbReference type="Proteomes" id="UP000054662"/>
    </source>
</evidence>
<dbReference type="Pfam" id="PF08659">
    <property type="entry name" value="KR"/>
    <property type="match status" value="1"/>
</dbReference>
<dbReference type="PROSITE" id="PS50075">
    <property type="entry name" value="CARRIER"/>
    <property type="match status" value="2"/>
</dbReference>
<dbReference type="PROSITE" id="PS00455">
    <property type="entry name" value="AMP_BINDING"/>
    <property type="match status" value="1"/>
</dbReference>
<dbReference type="Proteomes" id="UP000054662">
    <property type="component" value="Unassembled WGS sequence"/>
</dbReference>
<comment type="caution">
    <text evidence="9">The sequence shown here is derived from an EMBL/GenBank/DDBJ whole genome shotgun (WGS) entry which is preliminary data.</text>
</comment>
<dbReference type="GO" id="GO:0004315">
    <property type="term" value="F:3-oxoacyl-[acyl-carrier-protein] synthase activity"/>
    <property type="evidence" value="ECO:0007669"/>
    <property type="project" value="InterPro"/>
</dbReference>
<keyword evidence="4" id="KW-0596">Phosphopantetheine</keyword>
<evidence type="ECO:0000256" key="2">
    <source>
        <dbReference type="ARBA" id="ARBA00005194"/>
    </source>
</evidence>
<dbReference type="NCBIfam" id="TIGR01733">
    <property type="entry name" value="AA-adenyl-dom"/>
    <property type="match status" value="1"/>
</dbReference>
<dbReference type="SMART" id="SM00825">
    <property type="entry name" value="PKS_KS"/>
    <property type="match status" value="1"/>
</dbReference>
<dbReference type="Gene3D" id="3.40.366.10">
    <property type="entry name" value="Malonyl-Coenzyme A Acyl Carrier Protein, domain 2"/>
    <property type="match status" value="1"/>
</dbReference>
<name>A0A0W1AL16_9GAMM</name>
<evidence type="ECO:0000256" key="4">
    <source>
        <dbReference type="ARBA" id="ARBA00022450"/>
    </source>
</evidence>
<dbReference type="Gene3D" id="3.40.50.980">
    <property type="match status" value="2"/>
</dbReference>
<keyword evidence="5" id="KW-0597">Phosphoprotein</keyword>
<dbReference type="InterPro" id="IPR016039">
    <property type="entry name" value="Thiolase-like"/>
</dbReference>
<dbReference type="PANTHER" id="PTHR43775:SF51">
    <property type="entry name" value="INACTIVE PHENOLPHTHIOCEROL SYNTHESIS POLYKETIDE SYNTHASE TYPE I PKS1-RELATED"/>
    <property type="match status" value="1"/>
</dbReference>
<evidence type="ECO:0000259" key="7">
    <source>
        <dbReference type="PROSITE" id="PS50075"/>
    </source>
</evidence>
<dbReference type="InterPro" id="IPR006162">
    <property type="entry name" value="Ppantetheine_attach_site"/>
</dbReference>
<dbReference type="STRING" id="45076.Lwor_0289"/>
<organism evidence="9 10">
    <name type="scientific">Legionella worsleiensis</name>
    <dbReference type="NCBI Taxonomy" id="45076"/>
    <lineage>
        <taxon>Bacteria</taxon>
        <taxon>Pseudomonadati</taxon>
        <taxon>Pseudomonadota</taxon>
        <taxon>Gammaproteobacteria</taxon>
        <taxon>Legionellales</taxon>
        <taxon>Legionellaceae</taxon>
        <taxon>Legionella</taxon>
    </lineage>
</organism>
<protein>
    <submittedName>
        <fullName evidence="9">Polyketide synthase</fullName>
    </submittedName>
</protein>
<dbReference type="InterPro" id="IPR020841">
    <property type="entry name" value="PKS_Beta-ketoAc_synthase_dom"/>
</dbReference>
<evidence type="ECO:0000256" key="3">
    <source>
        <dbReference type="ARBA" id="ARBA00006484"/>
    </source>
</evidence>
<sequence>MKKKLEPYKISVPQLFELQVKKTPQNKALLDKRYEYSYEELNNKANQFAHTLHDGGVVRGDFVAILLEPGADFILCILAIIKLGAVYVPLDKLAPKSRLETIIEDTKPRLIITDERLKQNIESLNVTYSLIKQLHIESITKSKDNPGVTIVPEDVLYMIYTSGSTGKPKGVLIPHQAVANLAVVVNYASVQEGEVIAQFNNLAFDASTFEIWSALLNGCTLSVIPEEDRTQPLELKKTLEEYGVNHLLLPTALFHQLIKSSPHTLNQPQTILYGGEQINPVLLRQFIKHRTHLQKPVRLINGYGPSEGTTFACRHIVNEEMLDDDEHLSAIGIPFENTKVYVLDEHLNEVGEGELYISGIHLALGYHLSEELNAKQFIPNPFDTKAPFEKMYKTGDLVKKLPSGELVYTGRVDDQVKVGGYRIHLSEIERQLMKHEEISLAAVIVELGGGHHKMLTAYLVFKDKPVHASELRIFLNQQLPPYMIPAKWVMVDALPLTPIGKIDKRGLSELPYTDLEFHVDKSATNSTEETIKKIWQNLLNRDHIAVNKNLFDLGATSLLVTDACTQINNALHTQLHVAELMEHPTIHKLSKYIDGDMDVPLVRKIHATTSCDIAIVGMSCRFPQANTLDEFWNNLCKGADCLSRFEPHEMEPSYRTASPLIRVKGVIADIDQFDAAFFNFNPADAKSTDPQHRIFLECVWEALENAAIAPEKCLNTTISVFAGMTDSSYLHENLLKNQKFCRENDVFHQRIATSMSMLSTQTSYRLNLKGRSVNVNTGCSTGLIAVDHACQDLILGQSDVAIAGASSIVVPQHSGYTYQPGSIVSPDGYCRPFSINANGTVFSNGVGVVVLKRLDDALRDNNTIYAVIQSRGVNNDGVDKLGFTAPSISGQMSCIKDALHQAQISADKIDYVEAHGSATALGDVIEVHALSTVYREETERTHYCALGSVKANIGHTDAAAGIAGLIKTALCLYHQKIPPLAHFTQPNPDLELDKSPFFVTTQVQDWQKKSDARYAGVSSFGVGGTNVHMILRDYEPTPRCEVLTDKTEELILLSGKTQEALSDQVERFANYLHTTSDRLSDIAHTLHVGREDFAWRTFMVGKDHAEIQQNLEHYPVLLHDDEVQHSIVFVLGGQGSSYAKMAMGLFETVPAFQEYMVYGATLAQRYLHCDLLDVIRSSDEALLAQTQLAQPALFIIEYALARLLMDCGIKPDALIGHSLGEYVAACLAGVFSFEEGIALVCERGLLMAQAPAGNMFALTCTQEELNLYLSFPGIELALHNGLDQYVVAGSVDRMRVLEQHLITEHKRYHKLQVNHAFHSELMAVIERPFRDILANITLSAPTIPIVSNVTGDWLSTQDAVSVDYWYRHMRHTVRFAQGIELLLKDEHPLFVEVGLGQSLSALIRPLAKNKEIMTHTLPGRSHSGTDKEHLLRALGFLWGKGVPIHLEALTKHQNKYRVALPTYPFQKQRYWIAPDSNVRLSTGQPQCYSPVWARQPLSGFELNLIKDHQWIVFKDNKGIGEHLIQRLEDCNADIYVIEAAADFAIVSPQHLLINPDVKEHYTACFNAMKTTLIHPKLIHCWSLDGNADNEDKELDASLERGFFSVMYALQALLSVMKNSERVDCSIITSGTQSVLGHETMNPALASLVGFCRVAHLEHPSLTCRLADLSEDILLSPKADIVEDILAMAEGQDQQPLVAYRNTFRWSPSYILQSRSSHATPLRNQGIYLITGGLGGIGLSLAHAIASEVERPTLILSSRTQYPEESRWESLLKDPVYEHRHVLESLLQLKELGARVHVVCCDVTNKHDVIELIQQCISQYGLLHGMIHAAGVPGEGLIQLKNKEKALDVLAPKLFGTYYLAEASQNIPKLDFVVLMSSLAAHVGLKGQVDYSGANACLDAFASSNLFHAQRTISINWNAWRTVGMSVSSGTPKGVDLLDVGNDISSEEGKRLFLNALNCHENHIVISNYDLKEYEEALLHAELDHSSVEHKASRSHLNIKNKYDAPQTELEKQLAILWQDSLHIDEIGREDDFFALGGHSLNALTLIEKINKRFGCSLSIQHLYKAPVLGQLARLIEHPEDSIDILVPLAKAVPSGVNLFFCHPVSGVVYCFNELASQWSSASIYGLQDPSISHGTLLYDSLDSMAKSYAKAIQKLQPNGPYYLVGYSFGGTVLYEVAHLLREAGQEIGLLALIESWSVFSETQRQSGYAIEHVLPSFGEKSTKDLARLAAERMKLLLNHSPSHTHQDMVLFKAKKLNEGYQSIDDPYNGWSKFNKGTIICKLMDADHDSILNAQNSRVIAEYLQTVNSVLRKEKDTDT</sequence>
<dbReference type="OrthoDB" id="9778690at2"/>
<dbReference type="InterPro" id="IPR000873">
    <property type="entry name" value="AMP-dep_synth/lig_dom"/>
</dbReference>
<dbReference type="PANTHER" id="PTHR43775">
    <property type="entry name" value="FATTY ACID SYNTHASE"/>
    <property type="match status" value="1"/>
</dbReference>
<dbReference type="InterPro" id="IPR050091">
    <property type="entry name" value="PKS_NRPS_Biosynth_Enz"/>
</dbReference>
<evidence type="ECO:0000313" key="9">
    <source>
        <dbReference type="EMBL" id="KTD81986.1"/>
    </source>
</evidence>